<evidence type="ECO:0000313" key="1">
    <source>
        <dbReference type="EMBL" id="OKL53404.1"/>
    </source>
</evidence>
<reference evidence="2" key="1">
    <citation type="submission" date="2016-12" db="EMBL/GenBank/DDBJ databases">
        <authorList>
            <person name="Meng X."/>
        </authorList>
    </citation>
    <scope>NUCLEOTIDE SEQUENCE [LARGE SCALE GENOMIC DNA]</scope>
    <source>
        <strain evidence="2">DSM 19116</strain>
    </source>
</reference>
<keyword evidence="2" id="KW-1185">Reference proteome</keyword>
<proteinExistence type="predicted"/>
<sequence length="105" mass="11616">MTLREAAAAIPNDASRVYQFVPLTEGAEAESDLSDDASPDWTIIAACSSDAYVEDIDWLELAVVPNRLLDEQTRRDVLNGYYRNAVSCGWIREGMEAGPPDIPKR</sequence>
<name>A0A1Q5Q0M1_9ACTO</name>
<evidence type="ECO:0000313" key="2">
    <source>
        <dbReference type="Proteomes" id="UP000185628"/>
    </source>
</evidence>
<protein>
    <submittedName>
        <fullName evidence="1">Uncharacterized protein</fullName>
    </submittedName>
</protein>
<comment type="caution">
    <text evidence="1">The sequence shown here is derived from an EMBL/GenBank/DDBJ whole genome shotgun (WGS) entry which is preliminary data.</text>
</comment>
<dbReference type="EMBL" id="MQVR01000063">
    <property type="protein sequence ID" value="OKL53404.1"/>
    <property type="molecule type" value="Genomic_DNA"/>
</dbReference>
<dbReference type="AlphaFoldDB" id="A0A1Q5Q0M1"/>
<dbReference type="Proteomes" id="UP000185628">
    <property type="component" value="Unassembled WGS sequence"/>
</dbReference>
<organism evidence="1 2">
    <name type="scientific">Bowdeniella nasicola</name>
    <dbReference type="NCBI Taxonomy" id="208480"/>
    <lineage>
        <taxon>Bacteria</taxon>
        <taxon>Bacillati</taxon>
        <taxon>Actinomycetota</taxon>
        <taxon>Actinomycetes</taxon>
        <taxon>Actinomycetales</taxon>
        <taxon>Actinomycetaceae</taxon>
        <taxon>Bowdeniella</taxon>
    </lineage>
</organism>
<accession>A0A1Q5Q0M1</accession>
<gene>
    <name evidence="1" type="ORF">BSZ39_09630</name>
</gene>